<dbReference type="Proteomes" id="UP000276133">
    <property type="component" value="Unassembled WGS sequence"/>
</dbReference>
<name>A0A3M7T2E0_BRAPC</name>
<reference evidence="1 2" key="1">
    <citation type="journal article" date="2018" name="Sci. Rep.">
        <title>Genomic signatures of local adaptation to the degree of environmental predictability in rotifers.</title>
        <authorList>
            <person name="Franch-Gras L."/>
            <person name="Hahn C."/>
            <person name="Garcia-Roger E.M."/>
            <person name="Carmona M.J."/>
            <person name="Serra M."/>
            <person name="Gomez A."/>
        </authorList>
    </citation>
    <scope>NUCLEOTIDE SEQUENCE [LARGE SCALE GENOMIC DNA]</scope>
    <source>
        <strain evidence="1">HYR1</strain>
    </source>
</reference>
<evidence type="ECO:0000313" key="1">
    <source>
        <dbReference type="EMBL" id="RNA41998.1"/>
    </source>
</evidence>
<gene>
    <name evidence="1" type="ORF">BpHYR1_039116</name>
</gene>
<dbReference type="AlphaFoldDB" id="A0A3M7T2E0"/>
<accession>A0A3M7T2E0</accession>
<keyword evidence="2" id="KW-1185">Reference proteome</keyword>
<comment type="caution">
    <text evidence="1">The sequence shown here is derived from an EMBL/GenBank/DDBJ whole genome shotgun (WGS) entry which is preliminary data.</text>
</comment>
<dbReference type="EMBL" id="REGN01000427">
    <property type="protein sequence ID" value="RNA41998.1"/>
    <property type="molecule type" value="Genomic_DNA"/>
</dbReference>
<proteinExistence type="predicted"/>
<evidence type="ECO:0000313" key="2">
    <source>
        <dbReference type="Proteomes" id="UP000276133"/>
    </source>
</evidence>
<protein>
    <submittedName>
        <fullName evidence="1">Uncharacterized protein</fullName>
    </submittedName>
</protein>
<sequence length="60" mass="7197">MCAFSSRQMDMMAMSLVRMKKIVLKACNLMSLKVRAFQFFRLTNLFHLDYLELMLKFLKL</sequence>
<organism evidence="1 2">
    <name type="scientific">Brachionus plicatilis</name>
    <name type="common">Marine rotifer</name>
    <name type="synonym">Brachionus muelleri</name>
    <dbReference type="NCBI Taxonomy" id="10195"/>
    <lineage>
        <taxon>Eukaryota</taxon>
        <taxon>Metazoa</taxon>
        <taxon>Spiralia</taxon>
        <taxon>Gnathifera</taxon>
        <taxon>Rotifera</taxon>
        <taxon>Eurotatoria</taxon>
        <taxon>Monogononta</taxon>
        <taxon>Pseudotrocha</taxon>
        <taxon>Ploima</taxon>
        <taxon>Brachionidae</taxon>
        <taxon>Brachionus</taxon>
    </lineage>
</organism>